<dbReference type="STRING" id="985054.SAMN05444358_11162"/>
<dbReference type="RefSeq" id="WP_074738820.1">
    <property type="nucleotide sequence ID" value="NZ_FNNP01000011.1"/>
</dbReference>
<evidence type="ECO:0000313" key="3">
    <source>
        <dbReference type="EMBL" id="SDX77926.1"/>
    </source>
</evidence>
<dbReference type="InterPro" id="IPR015422">
    <property type="entry name" value="PyrdxlP-dep_Trfase_small"/>
</dbReference>
<dbReference type="Gene3D" id="3.90.1150.10">
    <property type="entry name" value="Aspartate Aminotransferase, domain 1"/>
    <property type="match status" value="1"/>
</dbReference>
<organism evidence="3 4">
    <name type="scientific">Ruegeria halocynthiae</name>
    <dbReference type="NCBI Taxonomy" id="985054"/>
    <lineage>
        <taxon>Bacteria</taxon>
        <taxon>Pseudomonadati</taxon>
        <taxon>Pseudomonadota</taxon>
        <taxon>Alphaproteobacteria</taxon>
        <taxon>Rhodobacterales</taxon>
        <taxon>Roseobacteraceae</taxon>
        <taxon>Ruegeria</taxon>
    </lineage>
</organism>
<evidence type="ECO:0000313" key="4">
    <source>
        <dbReference type="Proteomes" id="UP000183400"/>
    </source>
</evidence>
<dbReference type="InterPro" id="IPR015424">
    <property type="entry name" value="PyrdxlP-dep_Trfase"/>
</dbReference>
<evidence type="ECO:0000259" key="2">
    <source>
        <dbReference type="Pfam" id="PF00266"/>
    </source>
</evidence>
<keyword evidence="1" id="KW-0663">Pyridoxal phosphate</keyword>
<dbReference type="InterPro" id="IPR015421">
    <property type="entry name" value="PyrdxlP-dep_Trfase_major"/>
</dbReference>
<protein>
    <submittedName>
        <fullName evidence="3">Cysteine desulfurase family protein, VC1184 subfamily</fullName>
    </submittedName>
</protein>
<evidence type="ECO:0000256" key="1">
    <source>
        <dbReference type="ARBA" id="ARBA00022898"/>
    </source>
</evidence>
<gene>
    <name evidence="3" type="ORF">SAMN05444358_11162</name>
</gene>
<dbReference type="SUPFAM" id="SSF53383">
    <property type="entry name" value="PLP-dependent transferases"/>
    <property type="match status" value="1"/>
</dbReference>
<dbReference type="Gene3D" id="3.40.640.10">
    <property type="entry name" value="Type I PLP-dependent aspartate aminotransferase-like (Major domain)"/>
    <property type="match status" value="1"/>
</dbReference>
<feature type="domain" description="Aminotransferase class V" evidence="2">
    <location>
        <begin position="25"/>
        <end position="404"/>
    </location>
</feature>
<dbReference type="NCBIfam" id="TIGR01976">
    <property type="entry name" value="am_tr_V_VC1184"/>
    <property type="match status" value="1"/>
</dbReference>
<dbReference type="InterPro" id="IPR011340">
    <property type="entry name" value="Cys_dSase-rel"/>
</dbReference>
<sequence length="417" mass="45664">MTFPISDVRAQFPALAIRDNGQSRIYVDNPAGTQVPASVAEAVSQYMLSSSANAGGHFSTSVETDRITLKAHDDAALFLGATSGREVVIGQSMTALTFHMSRSICRSFQPGDEIIITRMEHEGNVGPWLTIAEDMGLVVRWLDFDRETWVVEPEDLSALLTDKTRLLALNYASNLTGSINDVATLSAMAKDAGALVFVDAVQLAPHHLVDVRALGCDFLACSAYKFFGPHLGLLWGREDVLRELYPYKGRCVSDDTPDRFELGTPQFELLAGLSATIAYFEDLGRMGTASEDRRTRIATAYQMSRDYEEPLTNTLISGLAEIPGVSIYGITNPNRVKHRVPTVSIRHTSVRPTDIARALAEAGIHVWHGHNYAYEPARALALPLDEGVVRIGLANYNTKEEVESIIGAVLRIVTQTK</sequence>
<dbReference type="PANTHER" id="PTHR43586">
    <property type="entry name" value="CYSTEINE DESULFURASE"/>
    <property type="match status" value="1"/>
</dbReference>
<dbReference type="OrthoDB" id="7592443at2"/>
<dbReference type="Pfam" id="PF00266">
    <property type="entry name" value="Aminotran_5"/>
    <property type="match status" value="1"/>
</dbReference>
<dbReference type="Proteomes" id="UP000183400">
    <property type="component" value="Unassembled WGS sequence"/>
</dbReference>
<dbReference type="EMBL" id="FNNP01000011">
    <property type="protein sequence ID" value="SDX77926.1"/>
    <property type="molecule type" value="Genomic_DNA"/>
</dbReference>
<reference evidence="4" key="1">
    <citation type="submission" date="2016-10" db="EMBL/GenBank/DDBJ databases">
        <authorList>
            <person name="Varghese N."/>
            <person name="Submissions S."/>
        </authorList>
    </citation>
    <scope>NUCLEOTIDE SEQUENCE [LARGE SCALE GENOMIC DNA]</scope>
    <source>
        <strain evidence="4">DSM 27839</strain>
    </source>
</reference>
<dbReference type="PANTHER" id="PTHR43586:SF21">
    <property type="entry name" value="PYRIDOXAL PHOSPHATE (PLP)-DEPENDENT ASPARTATE AMINOTRANSFERASE SUPERFAMILY"/>
    <property type="match status" value="1"/>
</dbReference>
<proteinExistence type="predicted"/>
<dbReference type="InterPro" id="IPR000192">
    <property type="entry name" value="Aminotrans_V_dom"/>
</dbReference>
<accession>A0A1H3EGQ5</accession>
<dbReference type="AlphaFoldDB" id="A0A1H3EGQ5"/>
<name>A0A1H3EGQ5_9RHOB</name>
<keyword evidence="4" id="KW-1185">Reference proteome</keyword>